<sequence length="397" mass="43679">MSQPGPAVVLATGDVFPDLEDNEAAFQPLVPLFEEGIVFGNCEGVYTDRPELAPSRVAYGGTARARGEMFGRVGFDVMTLANNHMIDGGYTGLTDTMELLHGQGVLTTGAGRDLAEATTAAIVERDGRKVAFLGFCAEFPMGYEAREARPGIAPLRIETVYRNPLPGFWQPGLDPEVLTIPLESDVERIHAAVDRAREQADHVVVAFHWGSNTEAREVFVPESRTHTKVYRDAVQSYELDIARATVDRGADAVVCHHQASLRGMEVHRGKPIFYGLGVLMHHFHRTGGQTRSDHKIITSWDEETYPYWPFRKPEALLSGVAVLRFSADGVTTGFVPALIRPDGSTTPLAADDPRAEDVARHLDRLNEFEGFDTVLSRDRWRDWRLLTVKTSAAGPGA</sequence>
<dbReference type="InterPro" id="IPR052169">
    <property type="entry name" value="CW_Biosynth-Accessory"/>
</dbReference>
<accession>A0ABQ3IGG1</accession>
<evidence type="ECO:0000313" key="3">
    <source>
        <dbReference type="EMBL" id="GHE80501.1"/>
    </source>
</evidence>
<dbReference type="Pfam" id="PF09587">
    <property type="entry name" value="PGA_cap"/>
    <property type="match status" value="2"/>
</dbReference>
<comment type="similarity">
    <text evidence="1">Belongs to the CapA family.</text>
</comment>
<dbReference type="SUPFAM" id="SSF56300">
    <property type="entry name" value="Metallo-dependent phosphatases"/>
    <property type="match status" value="1"/>
</dbReference>
<dbReference type="EMBL" id="BNAU01000001">
    <property type="protein sequence ID" value="GHE80501.1"/>
    <property type="molecule type" value="Genomic_DNA"/>
</dbReference>
<dbReference type="Proteomes" id="UP000605897">
    <property type="component" value="Unassembled WGS sequence"/>
</dbReference>
<gene>
    <name evidence="3" type="ORF">GCM10017786_08300</name>
</gene>
<dbReference type="PANTHER" id="PTHR33393:SF13">
    <property type="entry name" value="PGA BIOSYNTHESIS PROTEIN CAPA"/>
    <property type="match status" value="1"/>
</dbReference>
<evidence type="ECO:0000256" key="1">
    <source>
        <dbReference type="ARBA" id="ARBA00005662"/>
    </source>
</evidence>
<protein>
    <recommendedName>
        <fullName evidence="2">Capsule synthesis protein CapA domain-containing protein</fullName>
    </recommendedName>
</protein>
<comment type="caution">
    <text evidence="3">The sequence shown here is derived from an EMBL/GenBank/DDBJ whole genome shotgun (WGS) entry which is preliminary data.</text>
</comment>
<reference evidence="4" key="1">
    <citation type="journal article" date="2019" name="Int. J. Syst. Evol. Microbiol.">
        <title>The Global Catalogue of Microorganisms (GCM) 10K type strain sequencing project: providing services to taxonomists for standard genome sequencing and annotation.</title>
        <authorList>
            <consortium name="The Broad Institute Genomics Platform"/>
            <consortium name="The Broad Institute Genome Sequencing Center for Infectious Disease"/>
            <person name="Wu L."/>
            <person name="Ma J."/>
        </authorList>
    </citation>
    <scope>NUCLEOTIDE SEQUENCE [LARGE SCALE GENOMIC DNA]</scope>
    <source>
        <strain evidence="4">CGMCC 4.7677</strain>
    </source>
</reference>
<dbReference type="InterPro" id="IPR029052">
    <property type="entry name" value="Metallo-depent_PP-like"/>
</dbReference>
<evidence type="ECO:0000313" key="4">
    <source>
        <dbReference type="Proteomes" id="UP000605897"/>
    </source>
</evidence>
<dbReference type="SMART" id="SM00854">
    <property type="entry name" value="PGA_cap"/>
    <property type="match status" value="1"/>
</dbReference>
<dbReference type="RefSeq" id="WP_191243120.1">
    <property type="nucleotide sequence ID" value="NZ_BNAU01000001.1"/>
</dbReference>
<evidence type="ECO:0000259" key="2">
    <source>
        <dbReference type="SMART" id="SM00854"/>
    </source>
</evidence>
<dbReference type="InterPro" id="IPR019079">
    <property type="entry name" value="Capsule_synth_CapA"/>
</dbReference>
<dbReference type="PANTHER" id="PTHR33393">
    <property type="entry name" value="POLYGLUTAMINE SYNTHESIS ACCESSORY PROTEIN RV0574C-RELATED"/>
    <property type="match status" value="1"/>
</dbReference>
<name>A0ABQ3IGG1_9PSEU</name>
<dbReference type="Gene3D" id="3.60.21.10">
    <property type="match status" value="1"/>
</dbReference>
<feature type="domain" description="Capsule synthesis protein CapA" evidence="2">
    <location>
        <begin position="8"/>
        <end position="283"/>
    </location>
</feature>
<proteinExistence type="inferred from homology"/>
<organism evidence="3 4">
    <name type="scientific">Amycolatopsis deserti</name>
    <dbReference type="NCBI Taxonomy" id="185696"/>
    <lineage>
        <taxon>Bacteria</taxon>
        <taxon>Bacillati</taxon>
        <taxon>Actinomycetota</taxon>
        <taxon>Actinomycetes</taxon>
        <taxon>Pseudonocardiales</taxon>
        <taxon>Pseudonocardiaceae</taxon>
        <taxon>Amycolatopsis</taxon>
    </lineage>
</organism>
<keyword evidence="4" id="KW-1185">Reference proteome</keyword>
<dbReference type="CDD" id="cd07381">
    <property type="entry name" value="MPP_CapA"/>
    <property type="match status" value="1"/>
</dbReference>